<proteinExistence type="predicted"/>
<gene>
    <name evidence="2" type="ORF">SAMN05216352_1521</name>
</gene>
<evidence type="ECO:0000313" key="3">
    <source>
        <dbReference type="Proteomes" id="UP000199017"/>
    </source>
</evidence>
<keyword evidence="3" id="KW-1185">Reference proteome</keyword>
<accession>A0A1G8SC00</accession>
<name>A0A1G8SC00_9BACI</name>
<sequence length="232" mass="26225">MFETSNGEPIGVGYFVTFDEGSEKIRVAHARDDYIIGITSSNPAILSDSQDPDCSKYVIDEWNRPVYEEVTIPAVKDHEGNVLTEERKKTRKKINPNWDPSKNCSSRLDKPEWVAVGLVGKLLVRDDGTCQPGSYCKPNDDGIATKASQGYRVMKRTGENQILVLLNSTLETTNIEQLKQLASDQQSVEGMERLINLKEKSIEQLERLAKIKEQGYLTEEEFQIEKQKLLDS</sequence>
<dbReference type="Gene3D" id="4.10.80.40">
    <property type="entry name" value="succinate dehydrogenase protein domain"/>
    <property type="match status" value="1"/>
</dbReference>
<evidence type="ECO:0000313" key="2">
    <source>
        <dbReference type="EMBL" id="SDJ26742.1"/>
    </source>
</evidence>
<feature type="domain" description="Peptidase G2 IMC autoproteolytic cleavage" evidence="1">
    <location>
        <begin position="1"/>
        <end position="157"/>
    </location>
</feature>
<dbReference type="AlphaFoldDB" id="A0A1G8SC00"/>
<dbReference type="EMBL" id="FNDU01000052">
    <property type="protein sequence ID" value="SDJ26742.1"/>
    <property type="molecule type" value="Genomic_DNA"/>
</dbReference>
<dbReference type="InterPro" id="IPR021865">
    <property type="entry name" value="Peptidase_G2"/>
</dbReference>
<dbReference type="Gene3D" id="2.40.300.10">
    <property type="entry name" value="Head decoration protein D"/>
    <property type="match status" value="1"/>
</dbReference>
<protein>
    <submittedName>
        <fullName evidence="2">Peptidase_G2, IMC autoproteolytic cleavage domain</fullName>
    </submittedName>
</protein>
<dbReference type="RefSeq" id="WP_245918025.1">
    <property type="nucleotide sequence ID" value="NZ_NJAU01000003.1"/>
</dbReference>
<evidence type="ECO:0000259" key="1">
    <source>
        <dbReference type="Pfam" id="PF11962"/>
    </source>
</evidence>
<dbReference type="Pfam" id="PF11962">
    <property type="entry name" value="Peptidase_G2"/>
    <property type="match status" value="1"/>
</dbReference>
<reference evidence="2 3" key="1">
    <citation type="submission" date="2016-10" db="EMBL/GenBank/DDBJ databases">
        <authorList>
            <person name="de Groot N.N."/>
        </authorList>
    </citation>
    <scope>NUCLEOTIDE SEQUENCE [LARGE SCALE GENOMIC DNA]</scope>
    <source>
        <strain evidence="3">P4B,CCM 7963,CECT 7998,DSM 25260,IBRC-M 10614,KCTC 13821</strain>
    </source>
</reference>
<organism evidence="2 3">
    <name type="scientific">Alteribacillus bidgolensis</name>
    <dbReference type="NCBI Taxonomy" id="930129"/>
    <lineage>
        <taxon>Bacteria</taxon>
        <taxon>Bacillati</taxon>
        <taxon>Bacillota</taxon>
        <taxon>Bacilli</taxon>
        <taxon>Bacillales</taxon>
        <taxon>Bacillaceae</taxon>
        <taxon>Alteribacillus</taxon>
    </lineage>
</organism>
<dbReference type="Proteomes" id="UP000199017">
    <property type="component" value="Unassembled WGS sequence"/>
</dbReference>